<name>A0A3D9HHF6_9FLAO</name>
<dbReference type="Gene3D" id="3.40.50.2000">
    <property type="entry name" value="Glycogen Phosphorylase B"/>
    <property type="match status" value="2"/>
</dbReference>
<dbReference type="RefSeq" id="WP_116040296.1">
    <property type="nucleotide sequence ID" value="NZ_QRDX01000003.1"/>
</dbReference>
<dbReference type="GO" id="GO:0016758">
    <property type="term" value="F:hexosyltransferase activity"/>
    <property type="evidence" value="ECO:0007669"/>
    <property type="project" value="TreeGrafter"/>
</dbReference>
<comment type="caution">
    <text evidence="2">The sequence shown here is derived from an EMBL/GenBank/DDBJ whole genome shotgun (WGS) entry which is preliminary data.</text>
</comment>
<dbReference type="CDD" id="cd03794">
    <property type="entry name" value="GT4_WbuB-like"/>
    <property type="match status" value="1"/>
</dbReference>
<sequence length="386" mass="44229">MRDLLIITNYYPPETGAAANRIFHLADGFQKRHFNVSVLTPLPNYPKGKVFKGYRGTFKTFSVENEIKLHRLWIYACNSKNKVLRLLSMVSYSISLILFFCFNKVPKTVIIQSPPLLVAFTSIFFLRSKSRKLILNVSDLWPIAGLELGAFKKNFGYTLLEKIERFNYKNADLVLGQSHEILDHIKSLFPEKETFLYRNYPKIHSPKVSLTPNPTNKIKLVYAGLLGVAQGIYKLCHELDYSNLEFHIYGDGAERSQIEGFIKHNDKLPLHYHGEISRSKLHKVLLEYDVTIIPLLKRIYGSVPSKIFEYSKLGIPTVYFGGGEGETIIKENNLGWIAQAGNYTDLNNVISNINISELSIIRNSIKKAADRNFDFDLQFDRLIKTI</sequence>
<keyword evidence="3" id="KW-1185">Reference proteome</keyword>
<dbReference type="InterPro" id="IPR050194">
    <property type="entry name" value="Glycosyltransferase_grp1"/>
</dbReference>
<dbReference type="PANTHER" id="PTHR45947:SF3">
    <property type="entry name" value="SULFOQUINOVOSYL TRANSFERASE SQD2"/>
    <property type="match status" value="1"/>
</dbReference>
<protein>
    <submittedName>
        <fullName evidence="2">Glycosyltransferase involved in cell wall biosynthesis</fullName>
    </submittedName>
</protein>
<evidence type="ECO:0000259" key="1">
    <source>
        <dbReference type="Pfam" id="PF00534"/>
    </source>
</evidence>
<evidence type="ECO:0000313" key="2">
    <source>
        <dbReference type="EMBL" id="RED48927.1"/>
    </source>
</evidence>
<dbReference type="Proteomes" id="UP000256629">
    <property type="component" value="Unassembled WGS sequence"/>
</dbReference>
<dbReference type="Pfam" id="PF00534">
    <property type="entry name" value="Glycos_transf_1"/>
    <property type="match status" value="1"/>
</dbReference>
<keyword evidence="2" id="KW-0808">Transferase</keyword>
<evidence type="ECO:0000313" key="3">
    <source>
        <dbReference type="Proteomes" id="UP000256629"/>
    </source>
</evidence>
<dbReference type="PANTHER" id="PTHR45947">
    <property type="entry name" value="SULFOQUINOVOSYL TRANSFERASE SQD2"/>
    <property type="match status" value="1"/>
</dbReference>
<dbReference type="OrthoDB" id="9811902at2"/>
<dbReference type="InterPro" id="IPR001296">
    <property type="entry name" value="Glyco_trans_1"/>
</dbReference>
<dbReference type="EMBL" id="QRDX01000003">
    <property type="protein sequence ID" value="RED48927.1"/>
    <property type="molecule type" value="Genomic_DNA"/>
</dbReference>
<proteinExistence type="predicted"/>
<accession>A0A3D9HHF6</accession>
<organism evidence="2 3">
    <name type="scientific">Seonamhaeicola aphaedonensis</name>
    <dbReference type="NCBI Taxonomy" id="1461338"/>
    <lineage>
        <taxon>Bacteria</taxon>
        <taxon>Pseudomonadati</taxon>
        <taxon>Bacteroidota</taxon>
        <taxon>Flavobacteriia</taxon>
        <taxon>Flavobacteriales</taxon>
        <taxon>Flavobacteriaceae</taxon>
    </lineage>
</organism>
<dbReference type="SUPFAM" id="SSF53756">
    <property type="entry name" value="UDP-Glycosyltransferase/glycogen phosphorylase"/>
    <property type="match status" value="1"/>
</dbReference>
<gene>
    <name evidence="2" type="ORF">DFQ02_103258</name>
</gene>
<reference evidence="2 3" key="1">
    <citation type="submission" date="2018-07" db="EMBL/GenBank/DDBJ databases">
        <title>Genomic Encyclopedia of Type Strains, Phase III (KMG-III): the genomes of soil and plant-associated and newly described type strains.</title>
        <authorList>
            <person name="Whitman W."/>
        </authorList>
    </citation>
    <scope>NUCLEOTIDE SEQUENCE [LARGE SCALE GENOMIC DNA]</scope>
    <source>
        <strain evidence="2 3">CECT 8487</strain>
    </source>
</reference>
<feature type="domain" description="Glycosyl transferase family 1" evidence="1">
    <location>
        <begin position="232"/>
        <end position="368"/>
    </location>
</feature>
<dbReference type="AlphaFoldDB" id="A0A3D9HHF6"/>